<accession>A0A2S6ZM42</accession>
<dbReference type="InterPro" id="IPR050643">
    <property type="entry name" value="Periplasmic_pilus_chap"/>
</dbReference>
<sequence>MPPPRNAARRASPPSRSEHARAPPFRFPAIGATLALVALSAAAALAQTARRIAIAPVLSQIDADSAQTVVWFYNHSHAPWQAEARLYRWQQHDNQDLLEPASDVALSPRLIDIPAGGRQLLRLRLGPVPASRENAYRLVVEERATPGDTALLRYSAPVFVQPERPATTPPLAARLAGDDARPVLLIHNAGNRHARIADLTFFDAQGRHHPIADSLAGYVLAGQSRQWRLLGVADAFRDGHFVARIDSQPERRLDLGD</sequence>
<dbReference type="EMBL" id="MIGX01000001">
    <property type="protein sequence ID" value="PPT93352.1"/>
    <property type="molecule type" value="Genomic_DNA"/>
</dbReference>
<dbReference type="PANTHER" id="PTHR30251:SF4">
    <property type="entry name" value="SLR1668 PROTEIN"/>
    <property type="match status" value="1"/>
</dbReference>
<name>A0A2S6ZM42_9XANT</name>
<evidence type="ECO:0000313" key="3">
    <source>
        <dbReference type="EMBL" id="PPT93352.1"/>
    </source>
</evidence>
<keyword evidence="4" id="KW-1185">Reference proteome</keyword>
<dbReference type="InterPro" id="IPR013783">
    <property type="entry name" value="Ig-like_fold"/>
</dbReference>
<evidence type="ECO:0000313" key="4">
    <source>
        <dbReference type="Proteomes" id="UP000239898"/>
    </source>
</evidence>
<dbReference type="Proteomes" id="UP000239898">
    <property type="component" value="Unassembled WGS sequence"/>
</dbReference>
<evidence type="ECO:0000256" key="1">
    <source>
        <dbReference type="SAM" id="MobiDB-lite"/>
    </source>
</evidence>
<dbReference type="OrthoDB" id="511700at2"/>
<reference evidence="3 4" key="1">
    <citation type="submission" date="2016-08" db="EMBL/GenBank/DDBJ databases">
        <title>Evolution of the type three secretion system and type three effector repertoires in Xanthomonas.</title>
        <authorList>
            <person name="Merda D."/>
            <person name="Briand M."/>
            <person name="Bosis E."/>
            <person name="Rousseau C."/>
            <person name="Portier P."/>
            <person name="Jacques M.-A."/>
            <person name="Fischer-Le Saux M."/>
        </authorList>
    </citation>
    <scope>NUCLEOTIDE SEQUENCE [LARGE SCALE GENOMIC DNA]</scope>
    <source>
        <strain evidence="3 4">CFBP 4691</strain>
    </source>
</reference>
<feature type="domain" description="Pili assembly chaperone N-terminal" evidence="2">
    <location>
        <begin position="60"/>
        <end position="142"/>
    </location>
</feature>
<dbReference type="PANTHER" id="PTHR30251">
    <property type="entry name" value="PILUS ASSEMBLY CHAPERONE"/>
    <property type="match status" value="1"/>
</dbReference>
<dbReference type="InterPro" id="IPR016147">
    <property type="entry name" value="Pili_assmbl_chaperone_N"/>
</dbReference>
<feature type="region of interest" description="Disordered" evidence="1">
    <location>
        <begin position="1"/>
        <end position="23"/>
    </location>
</feature>
<dbReference type="Gene3D" id="2.60.40.10">
    <property type="entry name" value="Immunoglobulins"/>
    <property type="match status" value="1"/>
</dbReference>
<protein>
    <recommendedName>
        <fullName evidence="2">Pili assembly chaperone N-terminal domain-containing protein</fullName>
    </recommendedName>
</protein>
<organism evidence="3 4">
    <name type="scientific">Xanthomonas theicola</name>
    <dbReference type="NCBI Taxonomy" id="56464"/>
    <lineage>
        <taxon>Bacteria</taxon>
        <taxon>Pseudomonadati</taxon>
        <taxon>Pseudomonadota</taxon>
        <taxon>Gammaproteobacteria</taxon>
        <taxon>Lysobacterales</taxon>
        <taxon>Lysobacteraceae</taxon>
        <taxon>Xanthomonas</taxon>
    </lineage>
</organism>
<gene>
    <name evidence="3" type="ORF">XthCFBP4691_00320</name>
</gene>
<dbReference type="AlphaFoldDB" id="A0A2S6ZM42"/>
<dbReference type="GO" id="GO:0071555">
    <property type="term" value="P:cell wall organization"/>
    <property type="evidence" value="ECO:0007669"/>
    <property type="project" value="InterPro"/>
</dbReference>
<comment type="caution">
    <text evidence="3">The sequence shown here is derived from an EMBL/GenBank/DDBJ whole genome shotgun (WGS) entry which is preliminary data.</text>
</comment>
<evidence type="ECO:0000259" key="2">
    <source>
        <dbReference type="Pfam" id="PF00345"/>
    </source>
</evidence>
<dbReference type="GO" id="GO:0030288">
    <property type="term" value="C:outer membrane-bounded periplasmic space"/>
    <property type="evidence" value="ECO:0007669"/>
    <property type="project" value="InterPro"/>
</dbReference>
<dbReference type="InterPro" id="IPR008962">
    <property type="entry name" value="PapD-like_sf"/>
</dbReference>
<proteinExistence type="predicted"/>
<dbReference type="SUPFAM" id="SSF49354">
    <property type="entry name" value="PapD-like"/>
    <property type="match status" value="1"/>
</dbReference>
<dbReference type="Pfam" id="PF00345">
    <property type="entry name" value="PapD_N"/>
    <property type="match status" value="1"/>
</dbReference>